<dbReference type="GO" id="GO:0008233">
    <property type="term" value="F:peptidase activity"/>
    <property type="evidence" value="ECO:0007669"/>
    <property type="project" value="UniProtKB-KW"/>
</dbReference>
<reference evidence="1" key="1">
    <citation type="submission" date="2019-12" db="EMBL/GenBank/DDBJ databases">
        <title>Genome sequence of Babesia ovis.</title>
        <authorList>
            <person name="Yamagishi J."/>
            <person name="Sevinc F."/>
            <person name="Xuan X."/>
        </authorList>
    </citation>
    <scope>NUCLEOTIDE SEQUENCE</scope>
    <source>
        <strain evidence="1">Selcuk</strain>
    </source>
</reference>
<dbReference type="Proteomes" id="UP001057455">
    <property type="component" value="Unassembled WGS sequence"/>
</dbReference>
<gene>
    <name evidence="1" type="ORF">BaOVIS_025500</name>
</gene>
<protein>
    <submittedName>
        <fullName evidence="1">Zn-dependent protease, putative</fullName>
    </submittedName>
</protein>
<dbReference type="GO" id="GO:0006508">
    <property type="term" value="P:proteolysis"/>
    <property type="evidence" value="ECO:0007669"/>
    <property type="project" value="UniProtKB-KW"/>
</dbReference>
<keyword evidence="2" id="KW-1185">Reference proteome</keyword>
<comment type="caution">
    <text evidence="1">The sequence shown here is derived from an EMBL/GenBank/DDBJ whole genome shotgun (WGS) entry which is preliminary data.</text>
</comment>
<evidence type="ECO:0000313" key="1">
    <source>
        <dbReference type="EMBL" id="GFE55146.1"/>
    </source>
</evidence>
<accession>A0A9W5TD24</accession>
<dbReference type="EMBL" id="BLIY01000017">
    <property type="protein sequence ID" value="GFE55146.1"/>
    <property type="molecule type" value="Genomic_DNA"/>
</dbReference>
<keyword evidence="1" id="KW-0645">Protease</keyword>
<organism evidence="1 2">
    <name type="scientific">Babesia ovis</name>
    <dbReference type="NCBI Taxonomy" id="5869"/>
    <lineage>
        <taxon>Eukaryota</taxon>
        <taxon>Sar</taxon>
        <taxon>Alveolata</taxon>
        <taxon>Apicomplexa</taxon>
        <taxon>Aconoidasida</taxon>
        <taxon>Piroplasmida</taxon>
        <taxon>Babesiidae</taxon>
        <taxon>Babesia</taxon>
    </lineage>
</organism>
<dbReference type="AlphaFoldDB" id="A0A9W5TD24"/>
<proteinExistence type="predicted"/>
<evidence type="ECO:0000313" key="2">
    <source>
        <dbReference type="Proteomes" id="UP001057455"/>
    </source>
</evidence>
<keyword evidence="1" id="KW-0378">Hydrolase</keyword>
<name>A0A9W5TD24_BABOV</name>
<sequence length="109" mass="11433">MSYAGSITEVSIKSLGTLFVLWSDSSIDGLRASENVLGTPTPGFSVVTKDKAGDNTESYEPRNSEVTLIAPGSVSTSLKNIVLVSTLSHMATATARNLKPSDLTIAVNM</sequence>